<gene>
    <name evidence="11" type="ORF">F8O03_08080</name>
</gene>
<dbReference type="CDD" id="cd00367">
    <property type="entry name" value="PTS-HPr_like"/>
    <property type="match status" value="1"/>
</dbReference>
<name>A0A7J5B2U1_9MICO</name>
<evidence type="ECO:0000256" key="5">
    <source>
        <dbReference type="ARBA" id="ARBA00020422"/>
    </source>
</evidence>
<feature type="domain" description="PTS EIIA type-4" evidence="9">
    <location>
        <begin position="2"/>
        <end position="151"/>
    </location>
</feature>
<dbReference type="PANTHER" id="PTHR38594:SF1">
    <property type="entry name" value="PEP-DEPENDENT DIHYDROXYACETONE KINASE, PHOSPHORYL DONOR SUBUNIT DHAM"/>
    <property type="match status" value="1"/>
</dbReference>
<dbReference type="GO" id="GO:0009401">
    <property type="term" value="P:phosphoenolpyruvate-dependent sugar phosphotransferase system"/>
    <property type="evidence" value="ECO:0007669"/>
    <property type="project" value="InterPro"/>
</dbReference>
<evidence type="ECO:0000256" key="8">
    <source>
        <dbReference type="SAM" id="MobiDB-lite"/>
    </source>
</evidence>
<evidence type="ECO:0000256" key="1">
    <source>
        <dbReference type="ARBA" id="ARBA00001113"/>
    </source>
</evidence>
<dbReference type="InterPro" id="IPR012844">
    <property type="entry name" value="DhaM_N"/>
</dbReference>
<dbReference type="PRINTS" id="PR00107">
    <property type="entry name" value="PHOSPHOCPHPR"/>
</dbReference>
<keyword evidence="12" id="KW-1185">Reference proteome</keyword>
<dbReference type="InterPro" id="IPR000032">
    <property type="entry name" value="HPr-like"/>
</dbReference>
<evidence type="ECO:0000313" key="11">
    <source>
        <dbReference type="EMBL" id="KAB1638346.1"/>
    </source>
</evidence>
<evidence type="ECO:0000256" key="3">
    <source>
        <dbReference type="ARBA" id="ARBA00003681"/>
    </source>
</evidence>
<feature type="domain" description="HPr" evidence="10">
    <location>
        <begin position="158"/>
        <end position="241"/>
    </location>
</feature>
<dbReference type="GO" id="GO:0047324">
    <property type="term" value="F:phosphoenolpyruvate-glycerone phosphotransferase activity"/>
    <property type="evidence" value="ECO:0007669"/>
    <property type="project" value="UniProtKB-EC"/>
</dbReference>
<reference evidence="11 12" key="1">
    <citation type="submission" date="2019-09" db="EMBL/GenBank/DDBJ databases">
        <title>Phylogeny of genus Pseudoclavibacter and closely related genus.</title>
        <authorList>
            <person name="Li Y."/>
        </authorList>
    </citation>
    <scope>NUCLEOTIDE SEQUENCE [LARGE SCALE GENOMIC DNA]</scope>
    <source>
        <strain evidence="11 12">THG-MD12</strain>
    </source>
</reference>
<dbReference type="PANTHER" id="PTHR38594">
    <property type="entry name" value="PEP-DEPENDENT DIHYDROXYACETONE KINASE, PHOSPHORYL DONOR SUBUNIT DHAM"/>
    <property type="match status" value="1"/>
</dbReference>
<dbReference type="SUPFAM" id="SSF53062">
    <property type="entry name" value="PTS system fructose IIA component-like"/>
    <property type="match status" value="1"/>
</dbReference>
<comment type="catalytic activity">
    <reaction evidence="1">
        <text>dihydroxyacetone + phosphoenolpyruvate = dihydroxyacetone phosphate + pyruvate</text>
        <dbReference type="Rhea" id="RHEA:18381"/>
        <dbReference type="ChEBI" id="CHEBI:15361"/>
        <dbReference type="ChEBI" id="CHEBI:16016"/>
        <dbReference type="ChEBI" id="CHEBI:57642"/>
        <dbReference type="ChEBI" id="CHEBI:58702"/>
        <dbReference type="EC" id="2.7.1.121"/>
    </reaction>
</comment>
<dbReference type="Gene3D" id="3.30.1340.10">
    <property type="entry name" value="HPr-like"/>
    <property type="match status" value="1"/>
</dbReference>
<protein>
    <recommendedName>
        <fullName evidence="5">Phosphocarrier protein HPr</fullName>
        <ecNumber evidence="4">2.7.1.121</ecNumber>
    </recommendedName>
</protein>
<dbReference type="InterPro" id="IPR035895">
    <property type="entry name" value="HPr-like_sf"/>
</dbReference>
<dbReference type="EC" id="2.7.1.121" evidence="4"/>
<dbReference type="Pfam" id="PF03610">
    <property type="entry name" value="EIIA-man"/>
    <property type="match status" value="1"/>
</dbReference>
<dbReference type="InterPro" id="IPR039643">
    <property type="entry name" value="DhaM"/>
</dbReference>
<feature type="compositionally biased region" description="Low complexity" evidence="8">
    <location>
        <begin position="143"/>
        <end position="155"/>
    </location>
</feature>
<dbReference type="GO" id="GO:0019563">
    <property type="term" value="P:glycerol catabolic process"/>
    <property type="evidence" value="ECO:0007669"/>
    <property type="project" value="InterPro"/>
</dbReference>
<feature type="region of interest" description="Disordered" evidence="8">
    <location>
        <begin position="123"/>
        <end position="155"/>
    </location>
</feature>
<evidence type="ECO:0000256" key="2">
    <source>
        <dbReference type="ARBA" id="ARBA00002788"/>
    </source>
</evidence>
<dbReference type="RefSeq" id="WP_151423411.1">
    <property type="nucleotide sequence ID" value="NZ_CANKVH010000001.1"/>
</dbReference>
<accession>A0A7J5B2U1</accession>
<evidence type="ECO:0000256" key="4">
    <source>
        <dbReference type="ARBA" id="ARBA00012095"/>
    </source>
</evidence>
<dbReference type="GO" id="GO:0016020">
    <property type="term" value="C:membrane"/>
    <property type="evidence" value="ECO:0007669"/>
    <property type="project" value="InterPro"/>
</dbReference>
<comment type="caution">
    <text evidence="11">The sequence shown here is derived from an EMBL/GenBank/DDBJ whole genome shotgun (WGS) entry which is preliminary data.</text>
</comment>
<dbReference type="Proteomes" id="UP000490386">
    <property type="component" value="Unassembled WGS sequence"/>
</dbReference>
<evidence type="ECO:0000313" key="12">
    <source>
        <dbReference type="Proteomes" id="UP000490386"/>
    </source>
</evidence>
<dbReference type="Pfam" id="PF00381">
    <property type="entry name" value="PTS-HPr"/>
    <property type="match status" value="1"/>
</dbReference>
<dbReference type="OrthoDB" id="350754at2"/>
<organism evidence="11 12">
    <name type="scientific">Pseudoclavibacter terrae</name>
    <dbReference type="NCBI Taxonomy" id="1530195"/>
    <lineage>
        <taxon>Bacteria</taxon>
        <taxon>Bacillati</taxon>
        <taxon>Actinomycetota</taxon>
        <taxon>Actinomycetes</taxon>
        <taxon>Micrococcales</taxon>
        <taxon>Microbacteriaceae</taxon>
        <taxon>Pseudoclavibacter</taxon>
    </lineage>
</organism>
<keyword evidence="6" id="KW-0808">Transferase</keyword>
<dbReference type="EMBL" id="WBJX01000002">
    <property type="protein sequence ID" value="KAB1638346.1"/>
    <property type="molecule type" value="Genomic_DNA"/>
</dbReference>
<dbReference type="InterPro" id="IPR001020">
    <property type="entry name" value="PTS_HPr_His_P_site"/>
</dbReference>
<dbReference type="NCBIfam" id="TIGR02364">
    <property type="entry name" value="dha_pts"/>
    <property type="match status" value="1"/>
</dbReference>
<evidence type="ECO:0000256" key="7">
    <source>
        <dbReference type="ARBA" id="ARBA00046577"/>
    </source>
</evidence>
<comment type="function">
    <text evidence="3">General (non sugar-specific) component of the phosphoenolpyruvate-dependent sugar phosphotransferase system (sugar PTS). This major carbohydrate active-transport system catalyzes the phosphorylation of incoming sugar substrates concomitantly with their translocation across the cell membrane. The phosphoryl group from phosphoenolpyruvate (PEP) is transferred to the phosphoryl carrier protein HPr by enzyme I. Phospho-HPr then transfers it to the PTS EIIA domain.</text>
</comment>
<dbReference type="SUPFAM" id="SSF55594">
    <property type="entry name" value="HPr-like"/>
    <property type="match status" value="1"/>
</dbReference>
<evidence type="ECO:0000256" key="6">
    <source>
        <dbReference type="ARBA" id="ARBA00022679"/>
    </source>
</evidence>
<dbReference type="Gene3D" id="3.40.50.510">
    <property type="entry name" value="Phosphotransferase system, mannose-type IIA component"/>
    <property type="match status" value="1"/>
</dbReference>
<dbReference type="PROSITE" id="PS51096">
    <property type="entry name" value="PTS_EIIA_TYPE_4"/>
    <property type="match status" value="1"/>
</dbReference>
<proteinExistence type="predicted"/>
<dbReference type="PROSITE" id="PS00369">
    <property type="entry name" value="PTS_HPR_HIS"/>
    <property type="match status" value="1"/>
</dbReference>
<dbReference type="PROSITE" id="PS51350">
    <property type="entry name" value="PTS_HPR_DOM"/>
    <property type="match status" value="1"/>
</dbReference>
<comment type="function">
    <text evidence="2">Component of the dihydroxyacetone kinase complex, which is responsible for the phosphoenolpyruvate (PEP)-dependent phosphorylation of dihydroxyacetone. DhaM serves as the phosphoryl donor. Is phosphorylated by phosphoenolpyruvate in an EI- and HPr-dependent reaction, and a phosphorelay system on histidine residues finally leads to phosphoryl transfer to DhaL and dihydroxyacetone.</text>
</comment>
<dbReference type="NCBIfam" id="TIGR01003">
    <property type="entry name" value="PTS_HPr_family"/>
    <property type="match status" value="1"/>
</dbReference>
<evidence type="ECO:0000259" key="9">
    <source>
        <dbReference type="PROSITE" id="PS51096"/>
    </source>
</evidence>
<comment type="subunit">
    <text evidence="7">Homodimer. The dihydroxyacetone kinase complex is composed of a homodimer of DhaM, a homodimer of DhaK and the subunit DhaL.</text>
</comment>
<dbReference type="InterPro" id="IPR036662">
    <property type="entry name" value="PTS_EIIA_man-typ_sf"/>
</dbReference>
<evidence type="ECO:0000259" key="10">
    <source>
        <dbReference type="PROSITE" id="PS51350"/>
    </source>
</evidence>
<sequence>MTVGIVVASHSARIAEGIVELAGQMAQDVAIIAAGGTDDGRVGTSFDLIESAVARAQSGDGVAVFTDLGSAVMTAETVLEMLDEDAGEVRLVDAPIVEGCVAAAVAAAGGAALGEVVAAGESAWRRDGDASPDPGQDSSSGTAAERAADALPAAASPDASARVTIVNEQGLHARPAAQLVAAAAKFEAEITIGGADADSLLRIISLGASQGQEIEVTATGRDADQAVRELAELISSGFGEA</sequence>
<dbReference type="InterPro" id="IPR004701">
    <property type="entry name" value="PTS_EIIA_man-typ"/>
</dbReference>
<dbReference type="AlphaFoldDB" id="A0A7J5B2U1"/>